<dbReference type="InterPro" id="IPR036661">
    <property type="entry name" value="Luciferase-like_sf"/>
</dbReference>
<dbReference type="Gene3D" id="3.20.20.30">
    <property type="entry name" value="Luciferase-like domain"/>
    <property type="match status" value="1"/>
</dbReference>
<evidence type="ECO:0000256" key="1">
    <source>
        <dbReference type="ARBA" id="ARBA00007789"/>
    </source>
</evidence>
<name>A0AA35XNL4_GEOBA</name>
<evidence type="ECO:0000256" key="2">
    <source>
        <dbReference type="SAM" id="MobiDB-lite"/>
    </source>
</evidence>
<dbReference type="EMBL" id="CASHTH010004532">
    <property type="protein sequence ID" value="CAI8058587.1"/>
    <property type="molecule type" value="Genomic_DNA"/>
</dbReference>
<dbReference type="NCBIfam" id="TIGR03558">
    <property type="entry name" value="oxido_grp_1"/>
    <property type="match status" value="1"/>
</dbReference>
<evidence type="ECO:0000313" key="5">
    <source>
        <dbReference type="Proteomes" id="UP001174909"/>
    </source>
</evidence>
<comment type="similarity">
    <text evidence="1">To bacterial alkanal monooxygenase alpha and beta chains.</text>
</comment>
<organism evidence="4 5">
    <name type="scientific">Geodia barretti</name>
    <name type="common">Barrett's horny sponge</name>
    <dbReference type="NCBI Taxonomy" id="519541"/>
    <lineage>
        <taxon>Eukaryota</taxon>
        <taxon>Metazoa</taxon>
        <taxon>Porifera</taxon>
        <taxon>Demospongiae</taxon>
        <taxon>Heteroscleromorpha</taxon>
        <taxon>Tetractinellida</taxon>
        <taxon>Astrophorina</taxon>
        <taxon>Geodiidae</taxon>
        <taxon>Geodia</taxon>
    </lineage>
</organism>
<dbReference type="InterPro" id="IPR019949">
    <property type="entry name" value="CmoO-like"/>
</dbReference>
<reference evidence="4" key="1">
    <citation type="submission" date="2023-03" db="EMBL/GenBank/DDBJ databases">
        <authorList>
            <person name="Steffen K."/>
            <person name="Cardenas P."/>
        </authorList>
    </citation>
    <scope>NUCLEOTIDE SEQUENCE</scope>
</reference>
<dbReference type="PANTHER" id="PTHR30137:SF19">
    <property type="entry name" value="LUCIFERASE-LIKE MONOOXYGENASE"/>
    <property type="match status" value="1"/>
</dbReference>
<gene>
    <name evidence="4" type="ORF">GBAR_LOCUS31857</name>
</gene>
<dbReference type="AlphaFoldDB" id="A0AA35XNL4"/>
<comment type="caution">
    <text evidence="4">The sequence shown here is derived from an EMBL/GenBank/DDBJ whole genome shotgun (WGS) entry which is preliminary data.</text>
</comment>
<dbReference type="GO" id="GO:0016705">
    <property type="term" value="F:oxidoreductase activity, acting on paired donors, with incorporation or reduction of molecular oxygen"/>
    <property type="evidence" value="ECO:0007669"/>
    <property type="project" value="InterPro"/>
</dbReference>
<feature type="region of interest" description="Disordered" evidence="2">
    <location>
        <begin position="112"/>
        <end position="132"/>
    </location>
</feature>
<keyword evidence="5" id="KW-1185">Reference proteome</keyword>
<dbReference type="InterPro" id="IPR011251">
    <property type="entry name" value="Luciferase-like_dom"/>
</dbReference>
<dbReference type="GO" id="GO:0005829">
    <property type="term" value="C:cytosol"/>
    <property type="evidence" value="ECO:0007669"/>
    <property type="project" value="TreeGrafter"/>
</dbReference>
<dbReference type="PANTHER" id="PTHR30137">
    <property type="entry name" value="LUCIFERASE-LIKE MONOOXYGENASE"/>
    <property type="match status" value="1"/>
</dbReference>
<accession>A0AA35XNL4</accession>
<sequence length="340" mass="37315">MEIPLKLSILDQSPAAEGETAAQALQHTIELAQHAEAWGYHRFWVAEHHNSRRNMGSSPEVLISHLLARTDSIRIGSGGVMLQHYSPYKVAENFNVLASLAPGRVDLGIGRGPGGLPRSTQALRTQPGDVPNSKSLDEKLKELRQFLNCDANGNSLSSGLIATPLPPQPADVFLLGTTAASAEVAADQRLPYVFAMFLNGDEAEMRKAIEIYHSRSCPNPEFQPRAMLALPIIVADTDQEASGYAENINVVRVRLASGRTFTVFSEEGAREFGRQSGEDYTFQVQPANVIHGSAEAVKYRLIQVSEEYRVEEIFAVTAIDSFQKRLHSYELLGEAMITRA</sequence>
<dbReference type="InterPro" id="IPR050766">
    <property type="entry name" value="Bact_Lucif_Oxidored"/>
</dbReference>
<proteinExistence type="predicted"/>
<evidence type="ECO:0000313" key="4">
    <source>
        <dbReference type="EMBL" id="CAI8058587.1"/>
    </source>
</evidence>
<dbReference type="Pfam" id="PF00296">
    <property type="entry name" value="Bac_luciferase"/>
    <property type="match status" value="1"/>
</dbReference>
<dbReference type="Proteomes" id="UP001174909">
    <property type="component" value="Unassembled WGS sequence"/>
</dbReference>
<dbReference type="SUPFAM" id="SSF51679">
    <property type="entry name" value="Bacterial luciferase-like"/>
    <property type="match status" value="1"/>
</dbReference>
<protein>
    <submittedName>
        <fullName evidence="4">Uncharacterized protein YtmO</fullName>
    </submittedName>
</protein>
<feature type="domain" description="Luciferase-like" evidence="3">
    <location>
        <begin position="12"/>
        <end position="278"/>
    </location>
</feature>
<evidence type="ECO:0000259" key="3">
    <source>
        <dbReference type="Pfam" id="PF00296"/>
    </source>
</evidence>